<name>C5L9A8_PERM5</name>
<accession>C5L9A8</accession>
<evidence type="ECO:0000313" key="2">
    <source>
        <dbReference type="Proteomes" id="UP000007800"/>
    </source>
</evidence>
<reference evidence="1 2" key="1">
    <citation type="submission" date="2008-07" db="EMBL/GenBank/DDBJ databases">
        <authorList>
            <person name="El-Sayed N."/>
            <person name="Caler E."/>
            <person name="Inman J."/>
            <person name="Amedeo P."/>
            <person name="Hass B."/>
            <person name="Wortman J."/>
        </authorList>
    </citation>
    <scope>NUCLEOTIDE SEQUENCE [LARGE SCALE GENOMIC DNA]</scope>
    <source>
        <strain evidence="2">ATCC 50983 / TXsc</strain>
    </source>
</reference>
<sequence length="80" mass="9028">MMKSTSSRIQRFNRLSEKIPHVKDPRMLLCILHAGAELRVPPSHSCLLAIIPQIRLLLLSRVPTTVKDDFNSLDACYTLG</sequence>
<dbReference type="GeneID" id="9056372"/>
<dbReference type="OrthoDB" id="480280at2759"/>
<keyword evidence="2" id="KW-1185">Reference proteome</keyword>
<proteinExistence type="predicted"/>
<dbReference type="AlphaFoldDB" id="C5L9A8"/>
<evidence type="ECO:0000313" key="1">
    <source>
        <dbReference type="EMBL" id="EER06679.1"/>
    </source>
</evidence>
<dbReference type="EMBL" id="GG680397">
    <property type="protein sequence ID" value="EER06679.1"/>
    <property type="molecule type" value="Genomic_DNA"/>
</dbReference>
<dbReference type="Proteomes" id="UP000007800">
    <property type="component" value="Unassembled WGS sequence"/>
</dbReference>
<gene>
    <name evidence="1" type="ORF">Pmar_PMAR024271</name>
</gene>
<protein>
    <submittedName>
        <fullName evidence="1">Uncharacterized protein</fullName>
    </submittedName>
</protein>
<dbReference type="RefSeq" id="XP_002774863.1">
    <property type="nucleotide sequence ID" value="XM_002774817.1"/>
</dbReference>
<organism evidence="2">
    <name type="scientific">Perkinsus marinus (strain ATCC 50983 / TXsc)</name>
    <dbReference type="NCBI Taxonomy" id="423536"/>
    <lineage>
        <taxon>Eukaryota</taxon>
        <taxon>Sar</taxon>
        <taxon>Alveolata</taxon>
        <taxon>Perkinsozoa</taxon>
        <taxon>Perkinsea</taxon>
        <taxon>Perkinsida</taxon>
        <taxon>Perkinsidae</taxon>
        <taxon>Perkinsus</taxon>
    </lineage>
</organism>
<dbReference type="InParanoid" id="C5L9A8"/>